<evidence type="ECO:0000256" key="1">
    <source>
        <dbReference type="SAM" id="MobiDB-lite"/>
    </source>
</evidence>
<dbReference type="Proteomes" id="UP000000599">
    <property type="component" value="Chromosome E"/>
</dbReference>
<dbReference type="KEGG" id="dha:DEHA2E06908g"/>
<keyword evidence="4" id="KW-1185">Reference proteome</keyword>
<dbReference type="VEuPathDB" id="FungiDB:DEHA2E06908g"/>
<evidence type="ECO:0000256" key="2">
    <source>
        <dbReference type="SAM" id="SignalP"/>
    </source>
</evidence>
<evidence type="ECO:0000313" key="4">
    <source>
        <dbReference type="Proteomes" id="UP000000599"/>
    </source>
</evidence>
<dbReference type="AlphaFoldDB" id="Q6BQB0"/>
<dbReference type="OrthoDB" id="4091967at2759"/>
<dbReference type="EMBL" id="CR382137">
    <property type="protein sequence ID" value="CAG87840.1"/>
    <property type="molecule type" value="Genomic_DNA"/>
</dbReference>
<dbReference type="eggNOG" id="ENOG502QQIF">
    <property type="taxonomic scope" value="Eukaryota"/>
</dbReference>
<name>Q6BQB0_DEBHA</name>
<proteinExistence type="predicted"/>
<dbReference type="RefSeq" id="XP_459610.1">
    <property type="nucleotide sequence ID" value="XM_459610.1"/>
</dbReference>
<feature type="signal peptide" evidence="2">
    <location>
        <begin position="1"/>
        <end position="20"/>
    </location>
</feature>
<feature type="compositionally biased region" description="Low complexity" evidence="1">
    <location>
        <begin position="301"/>
        <end position="315"/>
    </location>
</feature>
<gene>
    <name evidence="3" type="ordered locus">DEHA2E06908g</name>
</gene>
<dbReference type="GeneID" id="2902207"/>
<evidence type="ECO:0000313" key="3">
    <source>
        <dbReference type="EMBL" id="CAG87840.1"/>
    </source>
</evidence>
<dbReference type="InParanoid" id="Q6BQB0"/>
<dbReference type="OMA" id="QHINNYK"/>
<protein>
    <submittedName>
        <fullName evidence="3">DEHA2E06908p</fullName>
    </submittedName>
</protein>
<dbReference type="HOGENOM" id="CLU_061591_0_0_1"/>
<feature type="compositionally biased region" description="Low complexity" evidence="1">
    <location>
        <begin position="323"/>
        <end position="333"/>
    </location>
</feature>
<keyword evidence="2" id="KW-0732">Signal</keyword>
<accession>Q6BQB0</accession>
<reference evidence="3 4" key="1">
    <citation type="journal article" date="2004" name="Nature">
        <title>Genome evolution in yeasts.</title>
        <authorList>
            <consortium name="Genolevures"/>
            <person name="Dujon B."/>
            <person name="Sherman D."/>
            <person name="Fischer G."/>
            <person name="Durrens P."/>
            <person name="Casaregola S."/>
            <person name="Lafontaine I."/>
            <person name="de Montigny J."/>
            <person name="Marck C."/>
            <person name="Neuveglise C."/>
            <person name="Talla E."/>
            <person name="Goffard N."/>
            <person name="Frangeul L."/>
            <person name="Aigle M."/>
            <person name="Anthouard V."/>
            <person name="Babour A."/>
            <person name="Barbe V."/>
            <person name="Barnay S."/>
            <person name="Blanchin S."/>
            <person name="Beckerich J.M."/>
            <person name="Beyne E."/>
            <person name="Bleykasten C."/>
            <person name="Boisrame A."/>
            <person name="Boyer J."/>
            <person name="Cattolico L."/>
            <person name="Confanioleri F."/>
            <person name="de Daruvar A."/>
            <person name="Despons L."/>
            <person name="Fabre E."/>
            <person name="Fairhead C."/>
            <person name="Ferry-Dumazet H."/>
            <person name="Groppi A."/>
            <person name="Hantraye F."/>
            <person name="Hennequin C."/>
            <person name="Jauniaux N."/>
            <person name="Joyet P."/>
            <person name="Kachouri R."/>
            <person name="Kerrest A."/>
            <person name="Koszul R."/>
            <person name="Lemaire M."/>
            <person name="Lesur I."/>
            <person name="Ma L."/>
            <person name="Muller H."/>
            <person name="Nicaud J.M."/>
            <person name="Nikolski M."/>
            <person name="Oztas S."/>
            <person name="Ozier-Kalogeropoulos O."/>
            <person name="Pellenz S."/>
            <person name="Potier S."/>
            <person name="Richard G.F."/>
            <person name="Straub M.L."/>
            <person name="Suleau A."/>
            <person name="Swennene D."/>
            <person name="Tekaia F."/>
            <person name="Wesolowski-Louvel M."/>
            <person name="Westhof E."/>
            <person name="Wirth B."/>
            <person name="Zeniou-Meyer M."/>
            <person name="Zivanovic I."/>
            <person name="Bolotin-Fukuhara M."/>
            <person name="Thierry A."/>
            <person name="Bouchier C."/>
            <person name="Caudron B."/>
            <person name="Scarpelli C."/>
            <person name="Gaillardin C."/>
            <person name="Weissenbach J."/>
            <person name="Wincker P."/>
            <person name="Souciet J.L."/>
        </authorList>
    </citation>
    <scope>NUCLEOTIDE SEQUENCE [LARGE SCALE GENOMIC DNA]</scope>
    <source>
        <strain evidence="4">ATCC 36239 / CBS 767 / BCRC 21394 / JCM 1990 / NBRC 0083 / IGC 2968</strain>
    </source>
</reference>
<feature type="compositionally biased region" description="Basic residues" evidence="1">
    <location>
        <begin position="337"/>
        <end position="348"/>
    </location>
</feature>
<dbReference type="STRING" id="284592.Q6BQB0"/>
<feature type="chain" id="PRO_5004271100" evidence="2">
    <location>
        <begin position="21"/>
        <end position="348"/>
    </location>
</feature>
<organism evidence="3 4">
    <name type="scientific">Debaryomyces hansenii (strain ATCC 36239 / CBS 767 / BCRC 21394 / JCM 1990 / NBRC 0083 / IGC 2968)</name>
    <name type="common">Yeast</name>
    <name type="synonym">Torulaspora hansenii</name>
    <dbReference type="NCBI Taxonomy" id="284592"/>
    <lineage>
        <taxon>Eukaryota</taxon>
        <taxon>Fungi</taxon>
        <taxon>Dikarya</taxon>
        <taxon>Ascomycota</taxon>
        <taxon>Saccharomycotina</taxon>
        <taxon>Pichiomycetes</taxon>
        <taxon>Debaryomycetaceae</taxon>
        <taxon>Debaryomyces</taxon>
    </lineage>
</organism>
<sequence>MKVSTTTLATVIACTTAVSAAPATYESSVQKRADIDQLAEALRELQSFNEKRDTLSTHLEKREYEIVTKVLASLNDTGMAPKVIHYLATNEKLQPVVVKTLVAVIKAGAMNLTGLFKALDESNLVTKVVNDLISDCQLYVSLFDVAKKIIANLEKKVESLVKEGISKLSQRDLEVIQHQKRSSSQLQPAAEFDKRDLNDVVVNLLDSLGESGLASSVVKSIATDPSYLPFAIDLVKEVMASGALSVSQLISAVKGSNLVGNLLEQILTVDTFKTVATNAFAAFFGDCPGATSVISVDGATSTSSSGSSGSDSNSGSGSGSGSSSGSTSGKGTTANPCKKKRRRRSYNY</sequence>
<feature type="region of interest" description="Disordered" evidence="1">
    <location>
        <begin position="301"/>
        <end position="348"/>
    </location>
</feature>